<proteinExistence type="predicted"/>
<dbReference type="GO" id="GO:0004799">
    <property type="term" value="F:thymidylate synthase activity"/>
    <property type="evidence" value="ECO:0007669"/>
    <property type="project" value="TreeGrafter"/>
</dbReference>
<dbReference type="Pfam" id="PF00303">
    <property type="entry name" value="Thymidylat_synt"/>
    <property type="match status" value="1"/>
</dbReference>
<evidence type="ECO:0000256" key="2">
    <source>
        <dbReference type="ARBA" id="ARBA00022679"/>
    </source>
</evidence>
<dbReference type="PANTHER" id="PTHR11548">
    <property type="entry name" value="THYMIDYLATE SYNTHASE 1"/>
    <property type="match status" value="1"/>
</dbReference>
<dbReference type="RefSeq" id="WP_281814414.1">
    <property type="nucleotide sequence ID" value="NZ_BRLB01000003.1"/>
</dbReference>
<protein>
    <submittedName>
        <fullName evidence="4">Thymidylate synthase</fullName>
    </submittedName>
</protein>
<accession>A0A9W5YDD0</accession>
<dbReference type="AlphaFoldDB" id="A0A9W5YDD0"/>
<keyword evidence="2" id="KW-0808">Transferase</keyword>
<gene>
    <name evidence="4" type="ORF">SH1V18_16380</name>
</gene>
<dbReference type="Proteomes" id="UP001144256">
    <property type="component" value="Unassembled WGS sequence"/>
</dbReference>
<evidence type="ECO:0000259" key="3">
    <source>
        <dbReference type="Pfam" id="PF00303"/>
    </source>
</evidence>
<dbReference type="GO" id="GO:0006231">
    <property type="term" value="P:dTMP biosynthetic process"/>
    <property type="evidence" value="ECO:0007669"/>
    <property type="project" value="TreeGrafter"/>
</dbReference>
<feature type="domain" description="Thymidylate synthase/dCMP hydroxymethylase" evidence="3">
    <location>
        <begin position="24"/>
        <end position="251"/>
    </location>
</feature>
<dbReference type="InterPro" id="IPR023451">
    <property type="entry name" value="Thymidate_synth/dCMP_Mease_dom"/>
</dbReference>
<comment type="caution">
    <text evidence="4">The sequence shown here is derived from an EMBL/GenBank/DDBJ whole genome shotgun (WGS) entry which is preliminary data.</text>
</comment>
<organism evidence="4 5">
    <name type="scientific">Vallitalea longa</name>
    <dbReference type="NCBI Taxonomy" id="2936439"/>
    <lineage>
        <taxon>Bacteria</taxon>
        <taxon>Bacillati</taxon>
        <taxon>Bacillota</taxon>
        <taxon>Clostridia</taxon>
        <taxon>Lachnospirales</taxon>
        <taxon>Vallitaleaceae</taxon>
        <taxon>Vallitalea</taxon>
    </lineage>
</organism>
<dbReference type="InterPro" id="IPR036926">
    <property type="entry name" value="Thymidate_synth/dCMP_Mease_sf"/>
</dbReference>
<dbReference type="EMBL" id="BRLB01000003">
    <property type="protein sequence ID" value="GKX29158.1"/>
    <property type="molecule type" value="Genomic_DNA"/>
</dbReference>
<dbReference type="SUPFAM" id="SSF55831">
    <property type="entry name" value="Thymidylate synthase/dCMP hydroxymethylase"/>
    <property type="match status" value="1"/>
</dbReference>
<dbReference type="Gene3D" id="3.30.572.10">
    <property type="entry name" value="Thymidylate synthase/dCMP hydroxymethylase domain"/>
    <property type="match status" value="1"/>
</dbReference>
<sequence>MKFNRFQDAYLYYLKRAYYEPQFENSPRGNKSKEILGISFTLTNPIDRVCYIAKRKINIVFNFAEAIWYLTGSNSLEYISYYAHNMKKYSMDDKTLTGTAYGPKIFAYGSDNINQWNRIIDLFNEDPDTKRAFISIFDVNEELALSNIDVSCTIGLHFLIRDSNLYMSTFMRANDAYRGVVSDIFSFSFIQEFLAAQLSLGVGNYYHNVSTYHVYEPDYKRVAELLNVEKEKCPNYSFPSMPRKDNWEDLNIVADYERQLRENVRTVSVKEINNLAVDAYWKQVVFLFAVYNSIQYCGKINRDYFNELIPQYQYLIKNRWSDKLEGV</sequence>
<dbReference type="PANTHER" id="PTHR11548:SF9">
    <property type="entry name" value="THYMIDYLATE SYNTHASE"/>
    <property type="match status" value="1"/>
</dbReference>
<evidence type="ECO:0000313" key="4">
    <source>
        <dbReference type="EMBL" id="GKX29158.1"/>
    </source>
</evidence>
<reference evidence="4" key="1">
    <citation type="submission" date="2022-06" db="EMBL/GenBank/DDBJ databases">
        <title>Vallitalea longa sp. nov., an anaerobic bacterium isolated from marine sediment.</title>
        <authorList>
            <person name="Hirano S."/>
            <person name="Terahara T."/>
            <person name="Mori K."/>
            <person name="Hamada M."/>
            <person name="Matsumoto R."/>
            <person name="Kobayashi T."/>
        </authorList>
    </citation>
    <scope>NUCLEOTIDE SEQUENCE</scope>
    <source>
        <strain evidence="4">SH18-1</strain>
    </source>
</reference>
<dbReference type="InterPro" id="IPR045097">
    <property type="entry name" value="Thymidate_synth/dCMP_Mease"/>
</dbReference>
<dbReference type="GO" id="GO:0032259">
    <property type="term" value="P:methylation"/>
    <property type="evidence" value="ECO:0007669"/>
    <property type="project" value="UniProtKB-KW"/>
</dbReference>
<dbReference type="GO" id="GO:0005829">
    <property type="term" value="C:cytosol"/>
    <property type="evidence" value="ECO:0007669"/>
    <property type="project" value="TreeGrafter"/>
</dbReference>
<name>A0A9W5YDD0_9FIRM</name>
<keyword evidence="5" id="KW-1185">Reference proteome</keyword>
<evidence type="ECO:0000256" key="1">
    <source>
        <dbReference type="ARBA" id="ARBA00022603"/>
    </source>
</evidence>
<keyword evidence="1" id="KW-0489">Methyltransferase</keyword>
<evidence type="ECO:0000313" key="5">
    <source>
        <dbReference type="Proteomes" id="UP001144256"/>
    </source>
</evidence>